<sequence length="380" mass="44514">MNGTKIEDGENIALLSSGRLASQSTFILPKDVFRNRLTWLCYETRNSLGFRIWLLLWLPLVVWWGMSSTWIYPFMGSAILFSGLLILPAIQILCHKYALSNQLTHLSKEVIKSTPGAFSGDWDTVALHFNSYLYENNAWNTGQFFFNGTDCQEAFRKTILEPVVLRRENEGARFTSFEVSGFHIEKAVQVYFTKVHEQWKLIHTEKECSPSGLENVKLPKETYRCKLAWIFQRIVTFYFPIKFLSDLNDICFSKFFGPLLGFLYLGYLFYIRVEDFQNTRPKSMRVENKMQYLSNIINEQGAGTERWDNIARKTNRWFLEKKVWKNEGFFFDGADCQAFFERNFSSLLFSKKSVSPRSLNVELWQYIQEAQLASHYELLP</sequence>
<reference evidence="2" key="4">
    <citation type="submission" date="2025-08" db="UniProtKB">
        <authorList>
            <consortium name="RefSeq"/>
        </authorList>
    </citation>
    <scope>IDENTIFICATION</scope>
    <source>
        <strain evidence="2">CBS432</strain>
    </source>
</reference>
<feature type="transmembrane region" description="Helical" evidence="1">
    <location>
        <begin position="255"/>
        <end position="273"/>
    </location>
</feature>
<reference evidence="2" key="2">
    <citation type="submission" date="2020-01" db="EMBL/GenBank/DDBJ databases">
        <title>Population-level Yeast Reference Genomes.</title>
        <authorList>
            <person name="Yue J.-X."/>
        </authorList>
    </citation>
    <scope>NUCLEOTIDE SEQUENCE</scope>
    <source>
        <strain evidence="2">CBS432</strain>
    </source>
</reference>
<dbReference type="VEuPathDB" id="FungiDB:SPAR_E00040"/>
<feature type="transmembrane region" description="Helical" evidence="1">
    <location>
        <begin position="72"/>
        <end position="94"/>
    </location>
</feature>
<dbReference type="OrthoDB" id="4037681at2759"/>
<reference evidence="2" key="1">
    <citation type="journal article" date="2017" name="Nat. Genet.">
        <title>Contrasting evolutionary genome dynamics between domesticated and wild yeasts.</title>
        <authorList>
            <person name="Yue J.X."/>
            <person name="Li J."/>
            <person name="Aigrain L."/>
            <person name="Hallin J."/>
            <person name="Persson K."/>
            <person name="Oliver K."/>
            <person name="Bergstrom A."/>
            <person name="Coupland P."/>
            <person name="Warringer J."/>
            <person name="Lagomarsino M.C."/>
            <person name="Fischer G."/>
            <person name="Durbin R."/>
            <person name="Liti G."/>
        </authorList>
    </citation>
    <scope>NUCLEOTIDE SEQUENCE</scope>
    <source>
        <strain evidence="2">CBS432</strain>
    </source>
</reference>
<evidence type="ECO:0000313" key="2">
    <source>
        <dbReference type="RefSeq" id="XP_033765747.1"/>
    </source>
</evidence>
<organism evidence="2">
    <name type="scientific">Saccharomyces paradoxus</name>
    <name type="common">Yeast</name>
    <name type="synonym">Saccharomyces douglasii</name>
    <dbReference type="NCBI Taxonomy" id="27291"/>
    <lineage>
        <taxon>Eukaryota</taxon>
        <taxon>Fungi</taxon>
        <taxon>Dikarya</taxon>
        <taxon>Ascomycota</taxon>
        <taxon>Saccharomycotina</taxon>
        <taxon>Saccharomycetes</taxon>
        <taxon>Saccharomycetales</taxon>
        <taxon>Saccharomycetaceae</taxon>
        <taxon>Saccharomyces</taxon>
    </lineage>
</organism>
<keyword evidence="1" id="KW-0812">Transmembrane</keyword>
<protein>
    <submittedName>
        <fullName evidence="2">Cos10</fullName>
    </submittedName>
</protein>
<dbReference type="InterPro" id="IPR001142">
    <property type="entry name" value="DUP/COS"/>
</dbReference>
<gene>
    <name evidence="2" type="ORF">SPAR_E00040</name>
</gene>
<dbReference type="KEGG" id="spao:SPAR_E00040"/>
<keyword evidence="1" id="KW-0472">Membrane</keyword>
<keyword evidence="1" id="KW-1133">Transmembrane helix</keyword>
<feature type="transmembrane region" description="Helical" evidence="1">
    <location>
        <begin position="48"/>
        <end position="66"/>
    </location>
</feature>
<accession>A0A8B8UPQ1</accession>
<dbReference type="GeneID" id="54629989"/>
<name>A0A8B8UPQ1_SACPA</name>
<reference evidence="2" key="3">
    <citation type="submission" date="2025-07" db="EMBL/GenBank/DDBJ databases">
        <authorList>
            <consortium name="NCBI Genome Project"/>
        </authorList>
    </citation>
    <scope>NUCLEOTIDE SEQUENCE</scope>
    <source>
        <strain evidence="2">CBS432</strain>
    </source>
</reference>
<proteinExistence type="predicted"/>
<dbReference type="RefSeq" id="XP_033765747.1">
    <property type="nucleotide sequence ID" value="XM_033909856.1"/>
</dbReference>
<dbReference type="AlphaFoldDB" id="A0A8B8UPQ1"/>
<dbReference type="Pfam" id="PF00674">
    <property type="entry name" value="DUP"/>
    <property type="match status" value="2"/>
</dbReference>
<evidence type="ECO:0000256" key="1">
    <source>
        <dbReference type="SAM" id="Phobius"/>
    </source>
</evidence>